<dbReference type="EMBL" id="MU005994">
    <property type="protein sequence ID" value="KAF2859355.1"/>
    <property type="molecule type" value="Genomic_DNA"/>
</dbReference>
<dbReference type="AlphaFoldDB" id="A0A6A7BXB2"/>
<reference evidence="1" key="1">
    <citation type="journal article" date="2020" name="Stud. Mycol.">
        <title>101 Dothideomycetes genomes: a test case for predicting lifestyles and emergence of pathogens.</title>
        <authorList>
            <person name="Haridas S."/>
            <person name="Albert R."/>
            <person name="Binder M."/>
            <person name="Bloem J."/>
            <person name="Labutti K."/>
            <person name="Salamov A."/>
            <person name="Andreopoulos B."/>
            <person name="Baker S."/>
            <person name="Barry K."/>
            <person name="Bills G."/>
            <person name="Bluhm B."/>
            <person name="Cannon C."/>
            <person name="Castanera R."/>
            <person name="Culley D."/>
            <person name="Daum C."/>
            <person name="Ezra D."/>
            <person name="Gonzalez J."/>
            <person name="Henrissat B."/>
            <person name="Kuo A."/>
            <person name="Liang C."/>
            <person name="Lipzen A."/>
            <person name="Lutzoni F."/>
            <person name="Magnuson J."/>
            <person name="Mondo S."/>
            <person name="Nolan M."/>
            <person name="Ohm R."/>
            <person name="Pangilinan J."/>
            <person name="Park H.-J."/>
            <person name="Ramirez L."/>
            <person name="Alfaro M."/>
            <person name="Sun H."/>
            <person name="Tritt A."/>
            <person name="Yoshinaga Y."/>
            <person name="Zwiers L.-H."/>
            <person name="Turgeon B."/>
            <person name="Goodwin S."/>
            <person name="Spatafora J."/>
            <person name="Crous P."/>
            <person name="Grigoriev I."/>
        </authorList>
    </citation>
    <scope>NUCLEOTIDE SEQUENCE</scope>
    <source>
        <strain evidence="1">CBS 480.64</strain>
    </source>
</reference>
<evidence type="ECO:0000313" key="2">
    <source>
        <dbReference type="Proteomes" id="UP000799421"/>
    </source>
</evidence>
<gene>
    <name evidence="1" type="ORF">K470DRAFT_271666</name>
</gene>
<dbReference type="Proteomes" id="UP000799421">
    <property type="component" value="Unassembled WGS sequence"/>
</dbReference>
<organism evidence="1 2">
    <name type="scientific">Piedraia hortae CBS 480.64</name>
    <dbReference type="NCBI Taxonomy" id="1314780"/>
    <lineage>
        <taxon>Eukaryota</taxon>
        <taxon>Fungi</taxon>
        <taxon>Dikarya</taxon>
        <taxon>Ascomycota</taxon>
        <taxon>Pezizomycotina</taxon>
        <taxon>Dothideomycetes</taxon>
        <taxon>Dothideomycetidae</taxon>
        <taxon>Capnodiales</taxon>
        <taxon>Piedraiaceae</taxon>
        <taxon>Piedraia</taxon>
    </lineage>
</organism>
<keyword evidence="2" id="KW-1185">Reference proteome</keyword>
<name>A0A6A7BXB2_9PEZI</name>
<proteinExistence type="predicted"/>
<sequence length="190" mass="21564">MAHKVREMLHLSDGTYALGTSKPASTDEENVGRPELNLEAYGTERLKQELHWITERMEKPILLHAGVFMEIYKDTYEKALGVSDEEHSPAKRIALAVVPTMDRAQESISVVFIPFPAGLMGRKRAIRTMLREVGRAEHPGVELGLDENAKLEWDQLNEHLQACNWANNPVRGYAGFMLGMIKQRFSEFKD</sequence>
<accession>A0A6A7BXB2</accession>
<evidence type="ECO:0000313" key="1">
    <source>
        <dbReference type="EMBL" id="KAF2859355.1"/>
    </source>
</evidence>
<protein>
    <submittedName>
        <fullName evidence="1">Uncharacterized protein</fullName>
    </submittedName>
</protein>